<proteinExistence type="predicted"/>
<gene>
    <name evidence="2" type="ORF">GEAMG1_2695</name>
</gene>
<feature type="domain" description="DUF4130" evidence="1">
    <location>
        <begin position="83"/>
        <end position="246"/>
    </location>
</feature>
<sequence>MGASYCYDGTLGGLLTLLATLPAGGPLPENISTAPPVQQGLFSDTITVETDPELAEQYWQRLHRRLGPAGLAPVRSAFLANHPQKDMLIWRYLRLGMQEGRRVSGMLAHPQVSPLLKLAQQVNREAHRYLGFVRFQEVTGGFYYAALAPDHRVLLLIAPHFADRFRDQQWVIHDCRHGEGIVFDRHRRQWLLLPMETSAQPELTPQEEQFQQLWQSYFETLAIEERKNLKLQQSKVPLKTRSWLVEFGG</sequence>
<protein>
    <submittedName>
        <fullName evidence="2">DNA metabolism protein</fullName>
    </submittedName>
</protein>
<evidence type="ECO:0000313" key="2">
    <source>
        <dbReference type="EMBL" id="CAH2032531.1"/>
    </source>
</evidence>
<dbReference type="NCBIfam" id="TIGR03915">
    <property type="entry name" value="SAM_7_link_chp"/>
    <property type="match status" value="1"/>
</dbReference>
<accession>A0ABM9DDR9</accession>
<dbReference type="InterPro" id="IPR023875">
    <property type="entry name" value="DNA_repair_put"/>
</dbReference>
<dbReference type="InterPro" id="IPR025404">
    <property type="entry name" value="DUF4130"/>
</dbReference>
<keyword evidence="3" id="KW-1185">Reference proteome</keyword>
<reference evidence="2 3" key="1">
    <citation type="submission" date="2022-03" db="EMBL/GenBank/DDBJ databases">
        <authorList>
            <person name="Koch H."/>
        </authorList>
    </citation>
    <scope>NUCLEOTIDE SEQUENCE [LARGE SCALE GENOMIC DNA]</scope>
    <source>
        <strain evidence="2 3">G1</strain>
    </source>
</reference>
<name>A0ABM9DDR9_9BACT</name>
<dbReference type="RefSeq" id="WP_305733276.1">
    <property type="nucleotide sequence ID" value="NZ_OW150024.1"/>
</dbReference>
<organism evidence="2 3">
    <name type="scientific">Trichlorobacter ammonificans</name>
    <dbReference type="NCBI Taxonomy" id="2916410"/>
    <lineage>
        <taxon>Bacteria</taxon>
        <taxon>Pseudomonadati</taxon>
        <taxon>Thermodesulfobacteriota</taxon>
        <taxon>Desulfuromonadia</taxon>
        <taxon>Geobacterales</taxon>
        <taxon>Geobacteraceae</taxon>
        <taxon>Trichlorobacter</taxon>
    </lineage>
</organism>
<evidence type="ECO:0000259" key="1">
    <source>
        <dbReference type="Pfam" id="PF13566"/>
    </source>
</evidence>
<dbReference type="Pfam" id="PF13566">
    <property type="entry name" value="DUF4130"/>
    <property type="match status" value="1"/>
</dbReference>
<dbReference type="EMBL" id="OW150024">
    <property type="protein sequence ID" value="CAH2032531.1"/>
    <property type="molecule type" value="Genomic_DNA"/>
</dbReference>
<dbReference type="Proteomes" id="UP001295463">
    <property type="component" value="Chromosome"/>
</dbReference>
<evidence type="ECO:0000313" key="3">
    <source>
        <dbReference type="Proteomes" id="UP001295463"/>
    </source>
</evidence>